<dbReference type="EMBL" id="GBXM01071714">
    <property type="protein sequence ID" value="JAH36863.1"/>
    <property type="molecule type" value="Transcribed_RNA"/>
</dbReference>
<reference evidence="1" key="1">
    <citation type="submission" date="2014-11" db="EMBL/GenBank/DDBJ databases">
        <authorList>
            <person name="Amaro Gonzalez C."/>
        </authorList>
    </citation>
    <scope>NUCLEOTIDE SEQUENCE</scope>
</reference>
<sequence length="39" mass="4615">MLKLPNGFINLDELWYSFWHSHSEPNSKAFAQLNHMVVL</sequence>
<reference evidence="1" key="2">
    <citation type="journal article" date="2015" name="Fish Shellfish Immunol.">
        <title>Early steps in the European eel (Anguilla anguilla)-Vibrio vulnificus interaction in the gills: Role of the RtxA13 toxin.</title>
        <authorList>
            <person name="Callol A."/>
            <person name="Pajuelo D."/>
            <person name="Ebbesson L."/>
            <person name="Teles M."/>
            <person name="MacKenzie S."/>
            <person name="Amaro C."/>
        </authorList>
    </citation>
    <scope>NUCLEOTIDE SEQUENCE</scope>
</reference>
<dbReference type="AlphaFoldDB" id="A0A0E9S8L8"/>
<name>A0A0E9S8L8_ANGAN</name>
<organism evidence="1">
    <name type="scientific">Anguilla anguilla</name>
    <name type="common">European freshwater eel</name>
    <name type="synonym">Muraena anguilla</name>
    <dbReference type="NCBI Taxonomy" id="7936"/>
    <lineage>
        <taxon>Eukaryota</taxon>
        <taxon>Metazoa</taxon>
        <taxon>Chordata</taxon>
        <taxon>Craniata</taxon>
        <taxon>Vertebrata</taxon>
        <taxon>Euteleostomi</taxon>
        <taxon>Actinopterygii</taxon>
        <taxon>Neopterygii</taxon>
        <taxon>Teleostei</taxon>
        <taxon>Anguilliformes</taxon>
        <taxon>Anguillidae</taxon>
        <taxon>Anguilla</taxon>
    </lineage>
</organism>
<evidence type="ECO:0000313" key="1">
    <source>
        <dbReference type="EMBL" id="JAH36863.1"/>
    </source>
</evidence>
<protein>
    <submittedName>
        <fullName evidence="1">Uncharacterized protein</fullName>
    </submittedName>
</protein>
<proteinExistence type="predicted"/>
<accession>A0A0E9S8L8</accession>